<feature type="compositionally biased region" description="Low complexity" evidence="1">
    <location>
        <begin position="25"/>
        <end position="41"/>
    </location>
</feature>
<accession>A0A1I7UBQ7</accession>
<feature type="region of interest" description="Disordered" evidence="1">
    <location>
        <begin position="21"/>
        <end position="46"/>
    </location>
</feature>
<name>A0A1I7UBQ7_9PELO</name>
<dbReference type="WBParaSite" id="Csp11.Scaffold629.g7720.t1">
    <property type="protein sequence ID" value="Csp11.Scaffold629.g7720.t1"/>
    <property type="gene ID" value="Csp11.Scaffold629.g7720"/>
</dbReference>
<organism evidence="2 3">
    <name type="scientific">Caenorhabditis tropicalis</name>
    <dbReference type="NCBI Taxonomy" id="1561998"/>
    <lineage>
        <taxon>Eukaryota</taxon>
        <taxon>Metazoa</taxon>
        <taxon>Ecdysozoa</taxon>
        <taxon>Nematoda</taxon>
        <taxon>Chromadorea</taxon>
        <taxon>Rhabditida</taxon>
        <taxon>Rhabditina</taxon>
        <taxon>Rhabditomorpha</taxon>
        <taxon>Rhabditoidea</taxon>
        <taxon>Rhabditidae</taxon>
        <taxon>Peloderinae</taxon>
        <taxon>Caenorhabditis</taxon>
    </lineage>
</organism>
<dbReference type="AlphaFoldDB" id="A0A1I7UBQ7"/>
<evidence type="ECO:0000256" key="1">
    <source>
        <dbReference type="SAM" id="MobiDB-lite"/>
    </source>
</evidence>
<evidence type="ECO:0000313" key="3">
    <source>
        <dbReference type="WBParaSite" id="Csp11.Scaffold629.g7720.t1"/>
    </source>
</evidence>
<reference evidence="3" key="1">
    <citation type="submission" date="2016-11" db="UniProtKB">
        <authorList>
            <consortium name="WormBaseParasite"/>
        </authorList>
    </citation>
    <scope>IDENTIFICATION</scope>
</reference>
<proteinExistence type="predicted"/>
<protein>
    <submittedName>
        <fullName evidence="3">Uncharacterized protein</fullName>
    </submittedName>
</protein>
<dbReference type="PANTHER" id="PTHR33995:SF13">
    <property type="entry name" value="CTCK DOMAIN-CONTAINING PROTEIN"/>
    <property type="match status" value="1"/>
</dbReference>
<dbReference type="PANTHER" id="PTHR33995">
    <property type="entry name" value="PROTEIN CBG18546"/>
    <property type="match status" value="1"/>
</dbReference>
<dbReference type="eggNOG" id="ENOG502SS2U">
    <property type="taxonomic scope" value="Eukaryota"/>
</dbReference>
<dbReference type="Proteomes" id="UP000095282">
    <property type="component" value="Unplaced"/>
</dbReference>
<keyword evidence="2" id="KW-1185">Reference proteome</keyword>
<evidence type="ECO:0000313" key="2">
    <source>
        <dbReference type="Proteomes" id="UP000095282"/>
    </source>
</evidence>
<sequence>MNDSEITILINSTFEIIEDFDNETEISSSKPSESTESSIDSVPTISEKPVKLPIRMKKLGPSTNVQCQKYSEAEKYQLLESAGGRNQLFMADSVDEASQNFADSYTINPVSSSLGDAVLIESVQKTPNCDERCQMIKSALNDEIIRRSQSNSTSNPLRQVFGRIRASVFSDAPPTIPTGCSLGNFIPVGTCTDLGETVDGGNHESLCSACRGLYMLSSNCFPKIFNTLTDNAAFKHFHSKFFEIPEMKTVKIGLLNRFR</sequence>